<reference evidence="2" key="1">
    <citation type="submission" date="2020-07" db="EMBL/GenBank/DDBJ databases">
        <title>Genome sequence and genetic diversity analysis of an under-domesticated orphan crop, white fonio (Digitaria exilis).</title>
        <authorList>
            <person name="Bennetzen J.L."/>
            <person name="Chen S."/>
            <person name="Ma X."/>
            <person name="Wang X."/>
            <person name="Yssel A.E.J."/>
            <person name="Chaluvadi S.R."/>
            <person name="Johnson M."/>
            <person name="Gangashetty P."/>
            <person name="Hamidou F."/>
            <person name="Sanogo M.D."/>
            <person name="Zwaenepoel A."/>
            <person name="Wallace J."/>
            <person name="Van De Peer Y."/>
            <person name="Van Deynze A."/>
        </authorList>
    </citation>
    <scope>NUCLEOTIDE SEQUENCE</scope>
    <source>
        <tissue evidence="2">Leaves</tissue>
    </source>
</reference>
<dbReference type="EMBL" id="JACEFO010002367">
    <property type="protein sequence ID" value="KAF8663544.1"/>
    <property type="molecule type" value="Genomic_DNA"/>
</dbReference>
<comment type="caution">
    <text evidence="2">The sequence shown here is derived from an EMBL/GenBank/DDBJ whole genome shotgun (WGS) entry which is preliminary data.</text>
</comment>
<feature type="compositionally biased region" description="Basic and acidic residues" evidence="1">
    <location>
        <begin position="15"/>
        <end position="26"/>
    </location>
</feature>
<evidence type="ECO:0000313" key="3">
    <source>
        <dbReference type="Proteomes" id="UP000636709"/>
    </source>
</evidence>
<feature type="region of interest" description="Disordered" evidence="1">
    <location>
        <begin position="56"/>
        <end position="87"/>
    </location>
</feature>
<evidence type="ECO:0000256" key="1">
    <source>
        <dbReference type="SAM" id="MobiDB-lite"/>
    </source>
</evidence>
<keyword evidence="3" id="KW-1185">Reference proteome</keyword>
<feature type="region of interest" description="Disordered" evidence="1">
    <location>
        <begin position="1"/>
        <end position="29"/>
    </location>
</feature>
<protein>
    <submittedName>
        <fullName evidence="2">Uncharacterized protein</fullName>
    </submittedName>
</protein>
<name>A0A835AH83_9POAL</name>
<organism evidence="2 3">
    <name type="scientific">Digitaria exilis</name>
    <dbReference type="NCBI Taxonomy" id="1010633"/>
    <lineage>
        <taxon>Eukaryota</taxon>
        <taxon>Viridiplantae</taxon>
        <taxon>Streptophyta</taxon>
        <taxon>Embryophyta</taxon>
        <taxon>Tracheophyta</taxon>
        <taxon>Spermatophyta</taxon>
        <taxon>Magnoliopsida</taxon>
        <taxon>Liliopsida</taxon>
        <taxon>Poales</taxon>
        <taxon>Poaceae</taxon>
        <taxon>PACMAD clade</taxon>
        <taxon>Panicoideae</taxon>
        <taxon>Panicodae</taxon>
        <taxon>Paniceae</taxon>
        <taxon>Anthephorinae</taxon>
        <taxon>Digitaria</taxon>
    </lineage>
</organism>
<accession>A0A835AH83</accession>
<dbReference type="PANTHER" id="PTHR37763">
    <property type="entry name" value="EXOSOME COMPLEX EXONUCLEASE"/>
    <property type="match status" value="1"/>
</dbReference>
<dbReference type="Proteomes" id="UP000636709">
    <property type="component" value="Unassembled WGS sequence"/>
</dbReference>
<evidence type="ECO:0000313" key="2">
    <source>
        <dbReference type="EMBL" id="KAF8663544.1"/>
    </source>
</evidence>
<gene>
    <name evidence="2" type="ORF">HU200_055355</name>
</gene>
<dbReference type="OrthoDB" id="770241at2759"/>
<sequence length="468" mass="51218">MAADPRIARLQSRAEQTKRAGSERRTRMGPRLHKTCSTKCRISLEPCLRASAALRSMRPPGGGDHRGIHFAAGPNSSDDEEHEGAAPPSRRWFHAAYARLLRHAGSLDGVEHASGLPRHGATGSLVACPHTAARAAHFDALAAGFVAAAAAARRGHPPPKMKGMSLSSLTRVCDVLGVSAQRRKSVRLTVCPQVTQHHVWRGALEAVLKDLQADMASLVDDPSATQMAEQIASACIRFLSDTATPSTPSWMRPTPFKKLAEPLPPAKKWQEVLDMFADLARSLETDDRLAGHAQKVEAMKEGLFQIRDIIIERDIAFKEARRQDCLVQRKLSKSLGHSSRCLYTLLLFYLYGTVQDIEVHVGKCVSGKGGRDVTVHTAKFLTCGDELAVRSGVKQLSRALGVLRFVWEAANTELDAANDDGKEVIVKKKKEDAKGVLELQGHIWGFGVDERAVTYRGDVFHVHQIQLP</sequence>
<dbReference type="PANTHER" id="PTHR37763:SF1">
    <property type="entry name" value="EXOSOME COMPLEX EXONUCLEASE"/>
    <property type="match status" value="1"/>
</dbReference>
<dbReference type="AlphaFoldDB" id="A0A835AH83"/>
<proteinExistence type="predicted"/>